<comment type="caution">
    <text evidence="1">The sequence shown here is derived from an EMBL/GenBank/DDBJ whole genome shotgun (WGS) entry which is preliminary data.</text>
</comment>
<dbReference type="PANTHER" id="PTHR38009">
    <property type="entry name" value="CONSERVED HYPOTHETICAL PHAGE TAIL PROTEIN"/>
    <property type="match status" value="1"/>
</dbReference>
<dbReference type="PANTHER" id="PTHR38009:SF1">
    <property type="entry name" value="CONSERVED HYPOTHETICAL PHAGE TAIL PROTEIN"/>
    <property type="match status" value="1"/>
</dbReference>
<dbReference type="InterPro" id="IPR011747">
    <property type="entry name" value="CHP02241"/>
</dbReference>
<dbReference type="GO" id="GO:0005198">
    <property type="term" value="F:structural molecule activity"/>
    <property type="evidence" value="ECO:0007669"/>
    <property type="project" value="InterPro"/>
</dbReference>
<keyword evidence="2" id="KW-1185">Reference proteome</keyword>
<gene>
    <name evidence="1" type="ORF">H8N03_10755</name>
</gene>
<dbReference type="NCBIfam" id="TIGR02241">
    <property type="entry name" value="conserved hypothetical phage tail region protein"/>
    <property type="match status" value="1"/>
</dbReference>
<dbReference type="Pfam" id="PF06841">
    <property type="entry name" value="Phage_T4_gp19"/>
    <property type="match status" value="1"/>
</dbReference>
<protein>
    <submittedName>
        <fullName evidence="1">Phage tail protein</fullName>
    </submittedName>
</protein>
<reference evidence="1" key="1">
    <citation type="submission" date="2020-08" db="EMBL/GenBank/DDBJ databases">
        <title>Ramlibacter sp. USB13 16S ribosomal RNA gene genome sequencing and assembly.</title>
        <authorList>
            <person name="Kang M."/>
        </authorList>
    </citation>
    <scope>NUCLEOTIDE SEQUENCE</scope>
    <source>
        <strain evidence="1">USB13</strain>
    </source>
</reference>
<dbReference type="AlphaFoldDB" id="A0A923MQ51"/>
<accession>A0A923MQ51</accession>
<proteinExistence type="predicted"/>
<organism evidence="1 2">
    <name type="scientific">Ramlibacter cellulosilyticus</name>
    <dbReference type="NCBI Taxonomy" id="2764187"/>
    <lineage>
        <taxon>Bacteria</taxon>
        <taxon>Pseudomonadati</taxon>
        <taxon>Pseudomonadota</taxon>
        <taxon>Betaproteobacteria</taxon>
        <taxon>Burkholderiales</taxon>
        <taxon>Comamonadaceae</taxon>
        <taxon>Ramlibacter</taxon>
    </lineage>
</organism>
<dbReference type="RefSeq" id="WP_187076159.1">
    <property type="nucleotide sequence ID" value="NZ_JACORT010000003.1"/>
</dbReference>
<dbReference type="InterPro" id="IPR010667">
    <property type="entry name" value="Phage_T4_Gp19"/>
</dbReference>
<dbReference type="EMBL" id="JACORT010000003">
    <property type="protein sequence ID" value="MBC5783425.1"/>
    <property type="molecule type" value="Genomic_DNA"/>
</dbReference>
<dbReference type="Proteomes" id="UP000608513">
    <property type="component" value="Unassembled WGS sequence"/>
</dbReference>
<sequence length="150" mass="16764">MAVQRERPYVQFNFLVDLGTGTTDGPDAGFQEVSGVGMEVTVAEYRNGNSRENSVMKVTGLNKSTDVTMKRGVIGSLSLYAWLNQIRNGDQNALRTVTIQLQNEDHTQVVQTWKLLRARIIKHTSGPFNAKGTDVAMEELVLAYERLEME</sequence>
<evidence type="ECO:0000313" key="1">
    <source>
        <dbReference type="EMBL" id="MBC5783425.1"/>
    </source>
</evidence>
<name>A0A923MQ51_9BURK</name>
<evidence type="ECO:0000313" key="2">
    <source>
        <dbReference type="Proteomes" id="UP000608513"/>
    </source>
</evidence>